<dbReference type="Proteomes" id="UP000467841">
    <property type="component" value="Unassembled WGS sequence"/>
</dbReference>
<organism evidence="1 2">
    <name type="scientific">Microthlaspi erraticum</name>
    <dbReference type="NCBI Taxonomy" id="1685480"/>
    <lineage>
        <taxon>Eukaryota</taxon>
        <taxon>Viridiplantae</taxon>
        <taxon>Streptophyta</taxon>
        <taxon>Embryophyta</taxon>
        <taxon>Tracheophyta</taxon>
        <taxon>Spermatophyta</taxon>
        <taxon>Magnoliopsida</taxon>
        <taxon>eudicotyledons</taxon>
        <taxon>Gunneridae</taxon>
        <taxon>Pentapetalae</taxon>
        <taxon>rosids</taxon>
        <taxon>malvids</taxon>
        <taxon>Brassicales</taxon>
        <taxon>Brassicaceae</taxon>
        <taxon>Coluteocarpeae</taxon>
        <taxon>Microthlaspi</taxon>
    </lineage>
</organism>
<reference evidence="1" key="1">
    <citation type="submission" date="2020-01" db="EMBL/GenBank/DDBJ databases">
        <authorList>
            <person name="Mishra B."/>
        </authorList>
    </citation>
    <scope>NUCLEOTIDE SEQUENCE [LARGE SCALE GENOMIC DNA]</scope>
</reference>
<evidence type="ECO:0000313" key="2">
    <source>
        <dbReference type="Proteomes" id="UP000467841"/>
    </source>
</evidence>
<evidence type="ECO:0008006" key="3">
    <source>
        <dbReference type="Google" id="ProtNLM"/>
    </source>
</evidence>
<dbReference type="InterPro" id="IPR008507">
    <property type="entry name" value="DUF789"/>
</dbReference>
<proteinExistence type="predicted"/>
<dbReference type="Pfam" id="PF05623">
    <property type="entry name" value="DUF789"/>
    <property type="match status" value="2"/>
</dbReference>
<protein>
    <recommendedName>
        <fullName evidence="3">DUF789 domain-containing protein</fullName>
    </recommendedName>
</protein>
<dbReference type="PANTHER" id="PTHR31343">
    <property type="entry name" value="T15D22.8"/>
    <property type="match status" value="1"/>
</dbReference>
<keyword evidence="2" id="KW-1185">Reference proteome</keyword>
<evidence type="ECO:0000313" key="1">
    <source>
        <dbReference type="EMBL" id="CAA7023442.1"/>
    </source>
</evidence>
<dbReference type="OrthoDB" id="1081869at2759"/>
<dbReference type="AlphaFoldDB" id="A0A6D2I4P6"/>
<comment type="caution">
    <text evidence="1">The sequence shown here is derived from an EMBL/GenBank/DDBJ whole genome shotgun (WGS) entry which is preliminary data.</text>
</comment>
<dbReference type="EMBL" id="CACVBM020000777">
    <property type="protein sequence ID" value="CAA7023442.1"/>
    <property type="molecule type" value="Genomic_DNA"/>
</dbReference>
<gene>
    <name evidence="1" type="ORF">MERR_LOCUS10677</name>
</gene>
<name>A0A6D2I4P6_9BRAS</name>
<sequence>MYSIGKSNYDNILGWTAPRVAVHYHTQGPTSVPSSSSSSSSVVAEAKVVTRPRIALSAIWDAYEKWSCYTRGVPLSLGNEEEVTQYYCPTLSAMQIFTIKPFAGDSSPRSSEMRSDDLGYLYCEQNEILKPFDRPPLHYTISQLAKEYKGLSTLTSSDLSPKSWISVCWYPVYPIPSAGIKKDWSAAFLTFHYLKPNFPETDGEAEKVNEQGVSRRREVVLRPFAAATYKAYAKVWTMPGTSVDERLESHEADATSYLQDRRFYHNDLGFVRYQNYQFAAKQQR</sequence>
<dbReference type="PANTHER" id="PTHR31343:SF50">
    <property type="entry name" value="GB|AAD11584.1"/>
    <property type="match status" value="1"/>
</dbReference>
<accession>A0A6D2I4P6</accession>